<dbReference type="EMBL" id="BAAAQF010000005">
    <property type="protein sequence ID" value="GAA1670578.1"/>
    <property type="molecule type" value="Genomic_DNA"/>
</dbReference>
<feature type="transmembrane region" description="Helical" evidence="1">
    <location>
        <begin position="148"/>
        <end position="167"/>
    </location>
</feature>
<feature type="transmembrane region" description="Helical" evidence="1">
    <location>
        <begin position="74"/>
        <end position="94"/>
    </location>
</feature>
<protein>
    <submittedName>
        <fullName evidence="2">Uncharacterized protein</fullName>
    </submittedName>
</protein>
<comment type="caution">
    <text evidence="2">The sequence shown here is derived from an EMBL/GenBank/DDBJ whole genome shotgun (WGS) entry which is preliminary data.</text>
</comment>
<keyword evidence="1" id="KW-0812">Transmembrane</keyword>
<reference evidence="2 3" key="1">
    <citation type="journal article" date="2019" name="Int. J. Syst. Evol. Microbiol.">
        <title>The Global Catalogue of Microorganisms (GCM) 10K type strain sequencing project: providing services to taxonomists for standard genome sequencing and annotation.</title>
        <authorList>
            <consortium name="The Broad Institute Genomics Platform"/>
            <consortium name="The Broad Institute Genome Sequencing Center for Infectious Disease"/>
            <person name="Wu L."/>
            <person name="Ma J."/>
        </authorList>
    </citation>
    <scope>NUCLEOTIDE SEQUENCE [LARGE SCALE GENOMIC DNA]</scope>
    <source>
        <strain evidence="2 3">JCM 16001</strain>
    </source>
</reference>
<keyword evidence="1" id="KW-1133">Transmembrane helix</keyword>
<keyword evidence="1" id="KW-0472">Membrane</keyword>
<organism evidence="2 3">
    <name type="scientific">Glycomyces endophyticus</name>
    <dbReference type="NCBI Taxonomy" id="480996"/>
    <lineage>
        <taxon>Bacteria</taxon>
        <taxon>Bacillati</taxon>
        <taxon>Actinomycetota</taxon>
        <taxon>Actinomycetes</taxon>
        <taxon>Glycomycetales</taxon>
        <taxon>Glycomycetaceae</taxon>
        <taxon>Glycomyces</taxon>
    </lineage>
</organism>
<evidence type="ECO:0000313" key="3">
    <source>
        <dbReference type="Proteomes" id="UP001499851"/>
    </source>
</evidence>
<dbReference type="Proteomes" id="UP001499851">
    <property type="component" value="Unassembled WGS sequence"/>
</dbReference>
<gene>
    <name evidence="2" type="ORF">GCM10009830_15660</name>
</gene>
<proteinExistence type="predicted"/>
<sequence>MNTPVLGPKLGSMIGAVGGLVFILVNAGGLPGPLPLIVRIAGVIAFALVLWTVLRRPGVGGEPPSRSAMRTYWICVAAEVVAIPLGASVINNVFEQPDLTVCWVVLVVGAHFLPFARAFDAPVFTSLGWVLIGLAVAGGALALATGAVAAAATAVLAGAALFLFSAFGGRVREPAAA</sequence>
<feature type="transmembrane region" description="Helical" evidence="1">
    <location>
        <begin position="36"/>
        <end position="54"/>
    </location>
</feature>
<feature type="transmembrane region" description="Helical" evidence="1">
    <location>
        <begin position="12"/>
        <end position="30"/>
    </location>
</feature>
<evidence type="ECO:0000256" key="1">
    <source>
        <dbReference type="SAM" id="Phobius"/>
    </source>
</evidence>
<feature type="transmembrane region" description="Helical" evidence="1">
    <location>
        <begin position="123"/>
        <end position="142"/>
    </location>
</feature>
<evidence type="ECO:0000313" key="2">
    <source>
        <dbReference type="EMBL" id="GAA1670578.1"/>
    </source>
</evidence>
<name>A0ABN2GFV5_9ACTN</name>
<accession>A0ABN2GFV5</accession>
<feature type="transmembrane region" description="Helical" evidence="1">
    <location>
        <begin position="100"/>
        <end position="116"/>
    </location>
</feature>
<keyword evidence="3" id="KW-1185">Reference proteome</keyword>